<dbReference type="GO" id="GO:0071793">
    <property type="term" value="P:bacillithiol biosynthetic process"/>
    <property type="evidence" value="ECO:0007669"/>
    <property type="project" value="InterPro"/>
</dbReference>
<organism evidence="1 2">
    <name type="scientific">Nonlabens tegetincola</name>
    <dbReference type="NCBI Taxonomy" id="323273"/>
    <lineage>
        <taxon>Bacteria</taxon>
        <taxon>Pseudomonadati</taxon>
        <taxon>Bacteroidota</taxon>
        <taxon>Flavobacteriia</taxon>
        <taxon>Flavobacteriales</taxon>
        <taxon>Flavobacteriaceae</taxon>
        <taxon>Nonlabens</taxon>
    </lineage>
</organism>
<dbReference type="STRING" id="319236.BST91_02820"/>
<name>A0A090QMD5_9FLAO</name>
<dbReference type="Proteomes" id="UP000029221">
    <property type="component" value="Unassembled WGS sequence"/>
</dbReference>
<sequence>MEPIKLDILAIGAHPDDVELSCSGTLIKEKSLGKKIGVLDLTRGELGSRGSADIRDKEAANAAKVMNLDVRENLGFKDGFFTNDEHHQMEIVRVIRKYRPEIVLCNAIDDRHPDHAKGSNLASVSCFLSGLLRIETFLNGKKQDHWRPKHVYHYIQWKDIEPDFVVDISGFIDQKLEAVMAYESQFYKAGDEGPKTPINSENFLQSIKYRAANLGRLTGSNYAEGFTVERYPAINSLFDLK</sequence>
<dbReference type="EMBL" id="BBML01000003">
    <property type="protein sequence ID" value="GAK96701.1"/>
    <property type="molecule type" value="Genomic_DNA"/>
</dbReference>
<proteinExistence type="predicted"/>
<dbReference type="NCBIfam" id="TIGR04001">
    <property type="entry name" value="thiol_BshB1"/>
    <property type="match status" value="1"/>
</dbReference>
<dbReference type="InterPro" id="IPR024078">
    <property type="entry name" value="LmbE-like_dom_sf"/>
</dbReference>
<accession>A0A090QMD5</accession>
<dbReference type="InterPro" id="IPR003737">
    <property type="entry name" value="GlcNAc_PI_deacetylase-related"/>
</dbReference>
<gene>
    <name evidence="1" type="ORF">JCM19294_1010</name>
</gene>
<dbReference type="SUPFAM" id="SSF102588">
    <property type="entry name" value="LmbE-like"/>
    <property type="match status" value="1"/>
</dbReference>
<dbReference type="Gene3D" id="3.40.50.10320">
    <property type="entry name" value="LmbE-like"/>
    <property type="match status" value="1"/>
</dbReference>
<evidence type="ECO:0000313" key="1">
    <source>
        <dbReference type="EMBL" id="GAK96701.1"/>
    </source>
</evidence>
<dbReference type="AlphaFoldDB" id="A0A090QMD5"/>
<dbReference type="GO" id="GO:0016811">
    <property type="term" value="F:hydrolase activity, acting on carbon-nitrogen (but not peptide) bonds, in linear amides"/>
    <property type="evidence" value="ECO:0007669"/>
    <property type="project" value="TreeGrafter"/>
</dbReference>
<dbReference type="Pfam" id="PF02585">
    <property type="entry name" value="PIG-L"/>
    <property type="match status" value="1"/>
</dbReference>
<dbReference type="GO" id="GO:0019213">
    <property type="term" value="F:deacetylase activity"/>
    <property type="evidence" value="ECO:0007669"/>
    <property type="project" value="InterPro"/>
</dbReference>
<comment type="caution">
    <text evidence="1">The sequence shown here is derived from an EMBL/GenBank/DDBJ whole genome shotgun (WGS) entry which is preliminary data.</text>
</comment>
<reference evidence="1" key="1">
    <citation type="journal article" date="2014" name="Genome Announc.">
        <title>Draft Genome Sequences of Marine Flavobacterium Nonlabens Strains NR17, NR24, NR27, NR32, NR33, and Ara13.</title>
        <authorList>
            <person name="Nakanishi M."/>
            <person name="Meirelles P."/>
            <person name="Suzuki R."/>
            <person name="Takatani N."/>
            <person name="Mino S."/>
            <person name="Suda W."/>
            <person name="Oshima K."/>
            <person name="Hattori M."/>
            <person name="Ohkuma M."/>
            <person name="Hosokawa M."/>
            <person name="Miyashita K."/>
            <person name="Thompson F.L."/>
            <person name="Niwa A."/>
            <person name="Sawabe T."/>
            <person name="Sawabe T."/>
        </authorList>
    </citation>
    <scope>NUCLEOTIDE SEQUENCE [LARGE SCALE GENOMIC DNA]</scope>
    <source>
        <strain evidence="1">JCM 19294</strain>
    </source>
</reference>
<dbReference type="InterPro" id="IPR023842">
    <property type="entry name" value="Bacillithiol_biosynth_BshB1"/>
</dbReference>
<keyword evidence="2" id="KW-1185">Reference proteome</keyword>
<evidence type="ECO:0000313" key="2">
    <source>
        <dbReference type="Proteomes" id="UP000029221"/>
    </source>
</evidence>
<dbReference type="eggNOG" id="COG2120">
    <property type="taxonomic scope" value="Bacteria"/>
</dbReference>
<dbReference type="PANTHER" id="PTHR12993">
    <property type="entry name" value="N-ACETYLGLUCOSAMINYL-PHOSPHATIDYLINOSITOL DE-N-ACETYLASE-RELATED"/>
    <property type="match status" value="1"/>
</dbReference>
<dbReference type="PANTHER" id="PTHR12993:SF30">
    <property type="entry name" value="N-ACETYL-ALPHA-D-GLUCOSAMINYL L-MALATE DEACETYLASE 1"/>
    <property type="match status" value="1"/>
</dbReference>
<protein>
    <submittedName>
        <fullName evidence="1">LmbE-related protein</fullName>
    </submittedName>
</protein>